<dbReference type="Proteomes" id="UP001589716">
    <property type="component" value="Unassembled WGS sequence"/>
</dbReference>
<keyword evidence="2" id="KW-1185">Reference proteome</keyword>
<proteinExistence type="predicted"/>
<organism evidence="1 2">
    <name type="scientific">Streptomyces roseoviridis</name>
    <dbReference type="NCBI Taxonomy" id="67361"/>
    <lineage>
        <taxon>Bacteria</taxon>
        <taxon>Bacillati</taxon>
        <taxon>Actinomycetota</taxon>
        <taxon>Actinomycetes</taxon>
        <taxon>Kitasatosporales</taxon>
        <taxon>Streptomycetaceae</taxon>
        <taxon>Streptomyces</taxon>
    </lineage>
</organism>
<gene>
    <name evidence="1" type="ORF">ACFFTP_31395</name>
</gene>
<dbReference type="EMBL" id="JBHMCT010000062">
    <property type="protein sequence ID" value="MFB9558673.1"/>
    <property type="molecule type" value="Genomic_DNA"/>
</dbReference>
<evidence type="ECO:0000313" key="2">
    <source>
        <dbReference type="Proteomes" id="UP001589716"/>
    </source>
</evidence>
<dbReference type="RefSeq" id="WP_382746310.1">
    <property type="nucleotide sequence ID" value="NZ_JBHMCT010000062.1"/>
</dbReference>
<protein>
    <submittedName>
        <fullName evidence="1">Uncharacterized protein</fullName>
    </submittedName>
</protein>
<sequence>MTDTAPEIVITPDRGPQLIYTSYDPKDGTVTLVPIDRAAVEDPRERALCRALLLHALALLDASEPTRPNGSAR</sequence>
<name>A0ABV5R038_9ACTN</name>
<reference evidence="1 2" key="1">
    <citation type="submission" date="2024-09" db="EMBL/GenBank/DDBJ databases">
        <authorList>
            <person name="Sun Q."/>
            <person name="Mori K."/>
        </authorList>
    </citation>
    <scope>NUCLEOTIDE SEQUENCE [LARGE SCALE GENOMIC DNA]</scope>
    <source>
        <strain evidence="1 2">JCM 4414</strain>
    </source>
</reference>
<evidence type="ECO:0000313" key="1">
    <source>
        <dbReference type="EMBL" id="MFB9558673.1"/>
    </source>
</evidence>
<accession>A0ABV5R038</accession>
<comment type="caution">
    <text evidence="1">The sequence shown here is derived from an EMBL/GenBank/DDBJ whole genome shotgun (WGS) entry which is preliminary data.</text>
</comment>